<dbReference type="Pfam" id="PF00701">
    <property type="entry name" value="DHDPS"/>
    <property type="match status" value="1"/>
</dbReference>
<dbReference type="OrthoDB" id="9770698at2"/>
<keyword evidence="1" id="KW-0456">Lyase</keyword>
<dbReference type="AlphaFoldDB" id="A0A2V3U3W7"/>
<reference evidence="2 3" key="1">
    <citation type="submission" date="2018-05" db="EMBL/GenBank/DDBJ databases">
        <title>Genomic Encyclopedia of Type Strains, Phase IV (KMG-IV): sequencing the most valuable type-strain genomes for metagenomic binning, comparative biology and taxonomic classification.</title>
        <authorList>
            <person name="Goeker M."/>
        </authorList>
    </citation>
    <scope>NUCLEOTIDE SEQUENCE [LARGE SCALE GENOMIC DNA]</scope>
    <source>
        <strain evidence="2 3">DSM 6462</strain>
    </source>
</reference>
<dbReference type="Proteomes" id="UP000248021">
    <property type="component" value="Unassembled WGS sequence"/>
</dbReference>
<dbReference type="InterPro" id="IPR002220">
    <property type="entry name" value="DapA-like"/>
</dbReference>
<name>A0A2V3U3W7_9HYPH</name>
<gene>
    <name evidence="2" type="ORF">C7450_107231</name>
</gene>
<evidence type="ECO:0000313" key="3">
    <source>
        <dbReference type="Proteomes" id="UP000248021"/>
    </source>
</evidence>
<sequence length="365" mass="39449">MPRHHSDIDPRLIAALRKGAVLPAHPLALDSARQLDVTRQRALTRYYLDAGATGVAVGVHTTQFAIRTIGLYEPVLRIAAETAADWQAHPALLVAGVTGRTGQAVKEADIARELGYHAALLNVAAFKGASEAEVLDHCRRVAAEIPIIGFALLPAVGGFHLSYGFWREFAAIENAIAIKMAPFDRYRTLDIVRAVVDAGAADRVTLYTGNDDHIVLDLLQPFAVRSADGRSERRARIRGGLLGHWSVWTKSAVDLLARIHALPDDAPVPVDLLAQDSIVTDCNGAIYDAAHNLAGCIPGCLEVLRRQGLMTGITCLDPNERLSPGQAEEIDRVYAQYPEMNDDAFVGANLDRWLSERGAAVPLVA</sequence>
<evidence type="ECO:0000256" key="1">
    <source>
        <dbReference type="ARBA" id="ARBA00023239"/>
    </source>
</evidence>
<protein>
    <submittedName>
        <fullName evidence="2">Dihydrodipicolinate synthetase family protein</fullName>
    </submittedName>
</protein>
<comment type="caution">
    <text evidence="2">The sequence shown here is derived from an EMBL/GenBank/DDBJ whole genome shotgun (WGS) entry which is preliminary data.</text>
</comment>
<proteinExistence type="predicted"/>
<dbReference type="EMBL" id="QJJK01000007">
    <property type="protein sequence ID" value="PXW57191.1"/>
    <property type="molecule type" value="Genomic_DNA"/>
</dbReference>
<dbReference type="SUPFAM" id="SSF51569">
    <property type="entry name" value="Aldolase"/>
    <property type="match status" value="1"/>
</dbReference>
<dbReference type="RefSeq" id="WP_110375801.1">
    <property type="nucleotide sequence ID" value="NZ_JAHBRY010000001.1"/>
</dbReference>
<dbReference type="PANTHER" id="PTHR12128:SF51">
    <property type="entry name" value="BLL4205 PROTEIN"/>
    <property type="match status" value="1"/>
</dbReference>
<dbReference type="SMART" id="SM01130">
    <property type="entry name" value="DHDPS"/>
    <property type="match status" value="1"/>
</dbReference>
<keyword evidence="3" id="KW-1185">Reference proteome</keyword>
<dbReference type="InterPro" id="IPR013785">
    <property type="entry name" value="Aldolase_TIM"/>
</dbReference>
<evidence type="ECO:0000313" key="2">
    <source>
        <dbReference type="EMBL" id="PXW57191.1"/>
    </source>
</evidence>
<dbReference type="GO" id="GO:0008840">
    <property type="term" value="F:4-hydroxy-tetrahydrodipicolinate synthase activity"/>
    <property type="evidence" value="ECO:0007669"/>
    <property type="project" value="TreeGrafter"/>
</dbReference>
<organism evidence="2 3">
    <name type="scientific">Chelatococcus asaccharovorans</name>
    <dbReference type="NCBI Taxonomy" id="28210"/>
    <lineage>
        <taxon>Bacteria</taxon>
        <taxon>Pseudomonadati</taxon>
        <taxon>Pseudomonadota</taxon>
        <taxon>Alphaproteobacteria</taxon>
        <taxon>Hyphomicrobiales</taxon>
        <taxon>Chelatococcaceae</taxon>
        <taxon>Chelatococcus</taxon>
    </lineage>
</organism>
<accession>A0A2V3U3W7</accession>
<dbReference type="PANTHER" id="PTHR12128">
    <property type="entry name" value="DIHYDRODIPICOLINATE SYNTHASE"/>
    <property type="match status" value="1"/>
</dbReference>
<dbReference type="Gene3D" id="3.20.20.70">
    <property type="entry name" value="Aldolase class I"/>
    <property type="match status" value="1"/>
</dbReference>